<sequence length="83" mass="9747">MEVIDKTGALFQIDEIFKYKDLIDREDREVLKAIINKEDEKSLAFYNRFLEMVIDEADHKLNKTEFAGLRNELVAEMKSHLGN</sequence>
<accession>A0A5C6RU19</accession>
<name>A0A5C6RU19_9FLAO</name>
<organism evidence="1 2">
    <name type="scientific">Vicingus serpentipes</name>
    <dbReference type="NCBI Taxonomy" id="1926625"/>
    <lineage>
        <taxon>Bacteria</taxon>
        <taxon>Pseudomonadati</taxon>
        <taxon>Bacteroidota</taxon>
        <taxon>Flavobacteriia</taxon>
        <taxon>Flavobacteriales</taxon>
        <taxon>Vicingaceae</taxon>
        <taxon>Vicingus</taxon>
    </lineage>
</organism>
<comment type="caution">
    <text evidence="1">The sequence shown here is derived from an EMBL/GenBank/DDBJ whole genome shotgun (WGS) entry which is preliminary data.</text>
</comment>
<gene>
    <name evidence="1" type="ORF">FRY74_04340</name>
</gene>
<dbReference type="Proteomes" id="UP000321721">
    <property type="component" value="Unassembled WGS sequence"/>
</dbReference>
<evidence type="ECO:0000313" key="2">
    <source>
        <dbReference type="Proteomes" id="UP000321721"/>
    </source>
</evidence>
<reference evidence="1 2" key="1">
    <citation type="submission" date="2019-08" db="EMBL/GenBank/DDBJ databases">
        <title>Genome of Vicingus serpentipes NCIMB 15042.</title>
        <authorList>
            <person name="Bowman J.P."/>
        </authorList>
    </citation>
    <scope>NUCLEOTIDE SEQUENCE [LARGE SCALE GENOMIC DNA]</scope>
    <source>
        <strain evidence="1 2">NCIMB 15042</strain>
    </source>
</reference>
<dbReference type="RefSeq" id="WP_147098998.1">
    <property type="nucleotide sequence ID" value="NZ_VOOS01000002.1"/>
</dbReference>
<evidence type="ECO:0000313" key="1">
    <source>
        <dbReference type="EMBL" id="TXB65801.1"/>
    </source>
</evidence>
<dbReference type="AlphaFoldDB" id="A0A5C6RU19"/>
<protein>
    <submittedName>
        <fullName evidence="1">Uncharacterized protein</fullName>
    </submittedName>
</protein>
<keyword evidence="2" id="KW-1185">Reference proteome</keyword>
<proteinExistence type="predicted"/>
<dbReference type="EMBL" id="VOOS01000002">
    <property type="protein sequence ID" value="TXB65801.1"/>
    <property type="molecule type" value="Genomic_DNA"/>
</dbReference>